<comment type="caution">
    <text evidence="5">The sequence shown here is derived from an EMBL/GenBank/DDBJ whole genome shotgun (WGS) entry which is preliminary data.</text>
</comment>
<keyword evidence="2" id="KW-0560">Oxidoreductase</keyword>
<dbReference type="EMBL" id="MUMY01000002">
    <property type="protein sequence ID" value="ONM50113.1"/>
    <property type="molecule type" value="Genomic_DNA"/>
</dbReference>
<dbReference type="Pfam" id="PF00106">
    <property type="entry name" value="adh_short"/>
    <property type="match status" value="1"/>
</dbReference>
<dbReference type="SMART" id="SM00822">
    <property type="entry name" value="PKS_KR"/>
    <property type="match status" value="1"/>
</dbReference>
<evidence type="ECO:0000313" key="5">
    <source>
        <dbReference type="EMBL" id="ONM50113.1"/>
    </source>
</evidence>
<gene>
    <name evidence="5" type="ORF">B0T46_03210</name>
</gene>
<dbReference type="Gene3D" id="3.40.50.720">
    <property type="entry name" value="NAD(P)-binding Rossmann-like Domain"/>
    <property type="match status" value="1"/>
</dbReference>
<protein>
    <recommendedName>
        <fullName evidence="4">Ketoreductase domain-containing protein</fullName>
    </recommendedName>
</protein>
<dbReference type="STRING" id="1538463.B0T36_07305"/>
<dbReference type="Proteomes" id="UP000188836">
    <property type="component" value="Unassembled WGS sequence"/>
</dbReference>
<evidence type="ECO:0000256" key="1">
    <source>
        <dbReference type="ARBA" id="ARBA00006484"/>
    </source>
</evidence>
<keyword evidence="6" id="KW-1185">Reference proteome</keyword>
<dbReference type="GO" id="GO:0016020">
    <property type="term" value="C:membrane"/>
    <property type="evidence" value="ECO:0007669"/>
    <property type="project" value="TreeGrafter"/>
</dbReference>
<dbReference type="PRINTS" id="PR00081">
    <property type="entry name" value="GDHRDH"/>
</dbReference>
<dbReference type="CDD" id="cd05233">
    <property type="entry name" value="SDR_c"/>
    <property type="match status" value="1"/>
</dbReference>
<dbReference type="InterPro" id="IPR036291">
    <property type="entry name" value="NAD(P)-bd_dom_sf"/>
</dbReference>
<proteinExistence type="inferred from homology"/>
<name>A0A1W0BM13_9NOCA</name>
<dbReference type="InterPro" id="IPR057326">
    <property type="entry name" value="KR_dom"/>
</dbReference>
<evidence type="ECO:0000256" key="2">
    <source>
        <dbReference type="ARBA" id="ARBA00023002"/>
    </source>
</evidence>
<dbReference type="PANTHER" id="PTHR44196:SF1">
    <property type="entry name" value="DEHYDROGENASE_REDUCTASE SDR FAMILY MEMBER 7B"/>
    <property type="match status" value="1"/>
</dbReference>
<evidence type="ECO:0000259" key="4">
    <source>
        <dbReference type="SMART" id="SM00822"/>
    </source>
</evidence>
<evidence type="ECO:0000256" key="3">
    <source>
        <dbReference type="RuleBase" id="RU000363"/>
    </source>
</evidence>
<dbReference type="AlphaFoldDB" id="A0A1W0BM13"/>
<dbReference type="RefSeq" id="WP_077114932.1">
    <property type="nucleotide sequence ID" value="NZ_LOKT01000004.1"/>
</dbReference>
<comment type="similarity">
    <text evidence="1 3">Belongs to the short-chain dehydrogenases/reductases (SDR) family.</text>
</comment>
<feature type="domain" description="Ketoreductase" evidence="4">
    <location>
        <begin position="5"/>
        <end position="187"/>
    </location>
</feature>
<dbReference type="PRINTS" id="PR00080">
    <property type="entry name" value="SDRFAMILY"/>
</dbReference>
<dbReference type="InterPro" id="IPR002347">
    <property type="entry name" value="SDR_fam"/>
</dbReference>
<dbReference type="SUPFAM" id="SSF51735">
    <property type="entry name" value="NAD(P)-binding Rossmann-fold domains"/>
    <property type="match status" value="1"/>
</dbReference>
<dbReference type="GO" id="GO:0016491">
    <property type="term" value="F:oxidoreductase activity"/>
    <property type="evidence" value="ECO:0007669"/>
    <property type="project" value="UniProtKB-KW"/>
</dbReference>
<organism evidence="5 6">
    <name type="scientific">Nocardia donostiensis</name>
    <dbReference type="NCBI Taxonomy" id="1538463"/>
    <lineage>
        <taxon>Bacteria</taxon>
        <taxon>Bacillati</taxon>
        <taxon>Actinomycetota</taxon>
        <taxon>Actinomycetes</taxon>
        <taxon>Mycobacteriales</taxon>
        <taxon>Nocardiaceae</taxon>
        <taxon>Nocardia</taxon>
    </lineage>
</organism>
<sequence length="260" mass="27514">MRVEKVAVVTGAAGGIGAALCRRLTQAGAAVVATDVDSAGLRVLARSLDGASVYTQRIDSSDGESLRRLLTGTVADLGRIDYLFNNARVNVSGPFEQLTPEQWRRLVDVNIWGVVQGTRHAYPLMRAQGFGHIVNTASIAGMAPVPRSAAYAMTMHAIVGLSTSLRAEAAGAGVRVSVAVPGPITSRAFDTGRAGEYDRPPPTTIGGVNPDLAACQIIRGMRKNKQYIVFPRYNRALVTAYRLFPNLMAGLTAAPAPGLR</sequence>
<reference evidence="5 6" key="1">
    <citation type="journal article" date="2016" name="Antonie Van Leeuwenhoek">
        <title>Nocardia donostiensis sp. nov., isolated from human respiratory specimens.</title>
        <authorList>
            <person name="Ercibengoa M."/>
            <person name="Bell M."/>
            <person name="Marimon J.M."/>
            <person name="Humrighouse B."/>
            <person name="Klenk H.P."/>
            <person name="Potter G."/>
            <person name="Perez-Trallero E."/>
        </authorList>
    </citation>
    <scope>NUCLEOTIDE SEQUENCE [LARGE SCALE GENOMIC DNA]</scope>
    <source>
        <strain evidence="5 6">X1655</strain>
    </source>
</reference>
<evidence type="ECO:0000313" key="6">
    <source>
        <dbReference type="Proteomes" id="UP000188836"/>
    </source>
</evidence>
<dbReference type="PANTHER" id="PTHR44196">
    <property type="entry name" value="DEHYDROGENASE/REDUCTASE SDR FAMILY MEMBER 7B"/>
    <property type="match status" value="1"/>
</dbReference>
<accession>A0A1W0BM13</accession>